<keyword evidence="1" id="KW-0732">Signal</keyword>
<feature type="signal peptide" evidence="1">
    <location>
        <begin position="1"/>
        <end position="20"/>
    </location>
</feature>
<accession>T1JMF8</accession>
<dbReference type="EnsemblMetazoa" id="SMAR015038-RA">
    <property type="protein sequence ID" value="SMAR015038-PA"/>
    <property type="gene ID" value="SMAR015038"/>
</dbReference>
<evidence type="ECO:0008006" key="4">
    <source>
        <dbReference type="Google" id="ProtNLM"/>
    </source>
</evidence>
<dbReference type="HOGENOM" id="CLU_2252581_0_0_1"/>
<dbReference type="EMBL" id="JH431646">
    <property type="status" value="NOT_ANNOTATED_CDS"/>
    <property type="molecule type" value="Genomic_DNA"/>
</dbReference>
<protein>
    <recommendedName>
        <fullName evidence="4">EF-hand domain-containing protein</fullName>
    </recommendedName>
</protein>
<evidence type="ECO:0000313" key="3">
    <source>
        <dbReference type="Proteomes" id="UP000014500"/>
    </source>
</evidence>
<feature type="chain" id="PRO_5004580446" description="EF-hand domain-containing protein" evidence="1">
    <location>
        <begin position="21"/>
        <end position="105"/>
    </location>
</feature>
<name>T1JMF8_STRMM</name>
<reference evidence="2" key="2">
    <citation type="submission" date="2015-02" db="UniProtKB">
        <authorList>
            <consortium name="EnsemblMetazoa"/>
        </authorList>
    </citation>
    <scope>IDENTIFICATION</scope>
</reference>
<keyword evidence="3" id="KW-1185">Reference proteome</keyword>
<organism evidence="2 3">
    <name type="scientific">Strigamia maritima</name>
    <name type="common">European centipede</name>
    <name type="synonym">Geophilus maritimus</name>
    <dbReference type="NCBI Taxonomy" id="126957"/>
    <lineage>
        <taxon>Eukaryota</taxon>
        <taxon>Metazoa</taxon>
        <taxon>Ecdysozoa</taxon>
        <taxon>Arthropoda</taxon>
        <taxon>Myriapoda</taxon>
        <taxon>Chilopoda</taxon>
        <taxon>Pleurostigmophora</taxon>
        <taxon>Geophilomorpha</taxon>
        <taxon>Linotaeniidae</taxon>
        <taxon>Strigamia</taxon>
    </lineage>
</organism>
<reference evidence="3" key="1">
    <citation type="submission" date="2011-05" db="EMBL/GenBank/DDBJ databases">
        <authorList>
            <person name="Richards S.R."/>
            <person name="Qu J."/>
            <person name="Jiang H."/>
            <person name="Jhangiani S.N."/>
            <person name="Agravi P."/>
            <person name="Goodspeed R."/>
            <person name="Gross S."/>
            <person name="Mandapat C."/>
            <person name="Jackson L."/>
            <person name="Mathew T."/>
            <person name="Pu L."/>
            <person name="Thornton R."/>
            <person name="Saada N."/>
            <person name="Wilczek-Boney K.B."/>
            <person name="Lee S."/>
            <person name="Kovar C."/>
            <person name="Wu Y."/>
            <person name="Scherer S.E."/>
            <person name="Worley K.C."/>
            <person name="Muzny D.M."/>
            <person name="Gibbs R."/>
        </authorList>
    </citation>
    <scope>NUCLEOTIDE SEQUENCE</scope>
    <source>
        <strain evidence="3">Brora</strain>
    </source>
</reference>
<evidence type="ECO:0000256" key="1">
    <source>
        <dbReference type="SAM" id="SignalP"/>
    </source>
</evidence>
<dbReference type="AlphaFoldDB" id="T1JMF8"/>
<sequence length="105" mass="11612">MKPVCLVILLFGLLVSATSSSTDEPANRVRQTRGFKNSALATARGFGKRTMLNDLVDSTDRAIMSNEQLADLMSRNPQFAQQILTKFVDTDGDGVLSFRELFPEE</sequence>
<proteinExistence type="predicted"/>
<dbReference type="InterPro" id="IPR018247">
    <property type="entry name" value="EF_Hand_1_Ca_BS"/>
</dbReference>
<evidence type="ECO:0000313" key="2">
    <source>
        <dbReference type="EnsemblMetazoa" id="SMAR015038-PA"/>
    </source>
</evidence>
<dbReference type="PROSITE" id="PS00018">
    <property type="entry name" value="EF_HAND_1"/>
    <property type="match status" value="1"/>
</dbReference>
<dbReference type="Proteomes" id="UP000014500">
    <property type="component" value="Unassembled WGS sequence"/>
</dbReference>